<dbReference type="Pfam" id="PF01041">
    <property type="entry name" value="DegT_DnrJ_EryC1"/>
    <property type="match status" value="2"/>
</dbReference>
<gene>
    <name evidence="4" type="ORF">COT34_01935</name>
</gene>
<comment type="caution">
    <text evidence="4">The sequence shown here is derived from an EMBL/GenBank/DDBJ whole genome shotgun (WGS) entry which is preliminary data.</text>
</comment>
<name>A0A2M6T0N9_9BACT</name>
<evidence type="ECO:0000256" key="2">
    <source>
        <dbReference type="PIRSR" id="PIRSR000390-2"/>
    </source>
</evidence>
<dbReference type="InterPro" id="IPR015421">
    <property type="entry name" value="PyrdxlP-dep_Trfase_major"/>
</dbReference>
<evidence type="ECO:0008006" key="6">
    <source>
        <dbReference type="Google" id="ProtNLM"/>
    </source>
</evidence>
<dbReference type="Gene3D" id="3.90.1150.10">
    <property type="entry name" value="Aspartate Aminotransferase, domain 1"/>
    <property type="match status" value="1"/>
</dbReference>
<comment type="similarity">
    <text evidence="3">Belongs to the DegT/DnrJ/EryC1 family.</text>
</comment>
<feature type="modified residue" description="N6-(pyridoxal phosphate)lysine" evidence="2">
    <location>
        <position position="192"/>
    </location>
</feature>
<dbReference type="Proteomes" id="UP000229390">
    <property type="component" value="Unassembled WGS sequence"/>
</dbReference>
<dbReference type="PIRSF" id="PIRSF000390">
    <property type="entry name" value="PLP_StrS"/>
    <property type="match status" value="1"/>
</dbReference>
<protein>
    <recommendedName>
        <fullName evidence="6">DegT/DnrJ/EryC1/StrS aminotransferase</fullName>
    </recommendedName>
</protein>
<dbReference type="Gene3D" id="3.40.640.10">
    <property type="entry name" value="Type I PLP-dependent aspartate aminotransferase-like (Major domain)"/>
    <property type="match status" value="1"/>
</dbReference>
<dbReference type="InterPro" id="IPR000653">
    <property type="entry name" value="DegT/StrS_aminotransferase"/>
</dbReference>
<evidence type="ECO:0000256" key="3">
    <source>
        <dbReference type="RuleBase" id="RU004508"/>
    </source>
</evidence>
<dbReference type="SUPFAM" id="SSF53383">
    <property type="entry name" value="PLP-dependent transferases"/>
    <property type="match status" value="1"/>
</dbReference>
<dbReference type="GO" id="GO:0008483">
    <property type="term" value="F:transaminase activity"/>
    <property type="evidence" value="ECO:0007669"/>
    <property type="project" value="TreeGrafter"/>
</dbReference>
<dbReference type="GO" id="GO:0030170">
    <property type="term" value="F:pyridoxal phosphate binding"/>
    <property type="evidence" value="ECO:0007669"/>
    <property type="project" value="TreeGrafter"/>
</dbReference>
<organism evidence="4 5">
    <name type="scientific">Candidatus Nealsonbacteria bacterium CG08_land_8_20_14_0_20_43_11</name>
    <dbReference type="NCBI Taxonomy" id="1974706"/>
    <lineage>
        <taxon>Bacteria</taxon>
        <taxon>Candidatus Nealsoniibacteriota</taxon>
    </lineage>
</organism>
<dbReference type="EMBL" id="PEYE01000034">
    <property type="protein sequence ID" value="PIS38773.1"/>
    <property type="molecule type" value="Genomic_DNA"/>
</dbReference>
<dbReference type="PANTHER" id="PTHR30244:SF34">
    <property type="entry name" value="DTDP-4-AMINO-4,6-DIDEOXYGALACTOSE TRANSAMINASE"/>
    <property type="match status" value="1"/>
</dbReference>
<reference evidence="5" key="1">
    <citation type="submission" date="2017-09" db="EMBL/GenBank/DDBJ databases">
        <title>Depth-based differentiation of microbial function through sediment-hosted aquifers and enrichment of novel symbionts in the deep terrestrial subsurface.</title>
        <authorList>
            <person name="Probst A.J."/>
            <person name="Ladd B."/>
            <person name="Jarett J.K."/>
            <person name="Geller-Mcgrath D.E."/>
            <person name="Sieber C.M.K."/>
            <person name="Emerson J.B."/>
            <person name="Anantharaman K."/>
            <person name="Thomas B.C."/>
            <person name="Malmstrom R."/>
            <person name="Stieglmeier M."/>
            <person name="Klingl A."/>
            <person name="Woyke T."/>
            <person name="Ryan C.M."/>
            <person name="Banfield J.F."/>
        </authorList>
    </citation>
    <scope>NUCLEOTIDE SEQUENCE [LARGE SCALE GENOMIC DNA]</scope>
</reference>
<evidence type="ECO:0000313" key="4">
    <source>
        <dbReference type="EMBL" id="PIS38773.1"/>
    </source>
</evidence>
<feature type="active site" description="Proton acceptor" evidence="1">
    <location>
        <position position="192"/>
    </location>
</feature>
<sequence length="421" mass="47495">MKNPFRPISISLSPNTEKDDVRLAKQLLFQPGKWIKGEAAFQLEKAFGDYLGSENAVSFNSGRSALLAILKSLELNSGDEILLQAFTCNAAVNPIIWAGLKPVFVDCEEETFNLFPEDLQRKINGRSKAVIIQHTFGQPAETEKILEICRQNNLILIEDCAHALGAEISFAGEMKKVGTFGRASFFSFSRDKVISSVYGGMAVTNDDNLAQKIRKYQRSIGYSSSGWVFQQLLHPILMNKLILPLYGIGGKYLLLLFQQFHLLSKAVHWKEKRGRQPGYFPRAMPNALAILALNQLLKLERFNLHRQKIADFYFRELKDSPFELPFVREGTKPVFLRFIVRTPEAKRIIKQAWAKNLLIGDWYTSPVAPDDTQLNKVGYVLGSCPVAEKLAQETMNLPTHINISETDAQKIINFLKSLSTP</sequence>
<evidence type="ECO:0000256" key="1">
    <source>
        <dbReference type="PIRSR" id="PIRSR000390-1"/>
    </source>
</evidence>
<dbReference type="InterPro" id="IPR015422">
    <property type="entry name" value="PyrdxlP-dep_Trfase_small"/>
</dbReference>
<dbReference type="GO" id="GO:0000271">
    <property type="term" value="P:polysaccharide biosynthetic process"/>
    <property type="evidence" value="ECO:0007669"/>
    <property type="project" value="TreeGrafter"/>
</dbReference>
<evidence type="ECO:0000313" key="5">
    <source>
        <dbReference type="Proteomes" id="UP000229390"/>
    </source>
</evidence>
<proteinExistence type="inferred from homology"/>
<dbReference type="AlphaFoldDB" id="A0A2M6T0N9"/>
<dbReference type="InterPro" id="IPR015424">
    <property type="entry name" value="PyrdxlP-dep_Trfase"/>
</dbReference>
<dbReference type="PANTHER" id="PTHR30244">
    <property type="entry name" value="TRANSAMINASE"/>
    <property type="match status" value="1"/>
</dbReference>
<accession>A0A2M6T0N9</accession>
<keyword evidence="2 3" id="KW-0663">Pyridoxal phosphate</keyword>